<evidence type="ECO:0000313" key="11">
    <source>
        <dbReference type="Proteomes" id="UP000034166"/>
    </source>
</evidence>
<dbReference type="InterPro" id="IPR000620">
    <property type="entry name" value="EamA_dom"/>
</dbReference>
<dbReference type="AlphaFoldDB" id="A0A0M2SXF0"/>
<evidence type="ECO:0000256" key="2">
    <source>
        <dbReference type="ARBA" id="ARBA00007362"/>
    </source>
</evidence>
<keyword evidence="3" id="KW-0813">Transport</keyword>
<evidence type="ECO:0000256" key="1">
    <source>
        <dbReference type="ARBA" id="ARBA00004651"/>
    </source>
</evidence>
<comment type="caution">
    <text evidence="10">The sequence shown here is derived from an EMBL/GenBank/DDBJ whole genome shotgun (WGS) entry which is preliminary data.</text>
</comment>
<feature type="transmembrane region" description="Helical" evidence="8">
    <location>
        <begin position="78"/>
        <end position="97"/>
    </location>
</feature>
<dbReference type="EMBL" id="LAYY01000008">
    <property type="protein sequence ID" value="KKK38371.1"/>
    <property type="molecule type" value="Genomic_DNA"/>
</dbReference>
<feature type="domain" description="EamA" evidence="9">
    <location>
        <begin position="10"/>
        <end position="149"/>
    </location>
</feature>
<dbReference type="InterPro" id="IPR037185">
    <property type="entry name" value="EmrE-like"/>
</dbReference>
<comment type="subcellular location">
    <subcellularLocation>
        <location evidence="1">Cell membrane</location>
        <topology evidence="1">Multi-pass membrane protein</topology>
    </subcellularLocation>
</comment>
<dbReference type="RefSeq" id="WP_046523476.1">
    <property type="nucleotide sequence ID" value="NZ_LAYY01000008.1"/>
</dbReference>
<feature type="transmembrane region" description="Helical" evidence="8">
    <location>
        <begin position="184"/>
        <end position="203"/>
    </location>
</feature>
<dbReference type="OrthoDB" id="369870at2"/>
<dbReference type="PANTHER" id="PTHR22911">
    <property type="entry name" value="ACYL-MALONYL CONDENSING ENZYME-RELATED"/>
    <property type="match status" value="1"/>
</dbReference>
<dbReference type="NCBIfam" id="TIGR00688">
    <property type="entry name" value="rarD"/>
    <property type="match status" value="1"/>
</dbReference>
<feature type="transmembrane region" description="Helical" evidence="8">
    <location>
        <begin position="12"/>
        <end position="28"/>
    </location>
</feature>
<reference evidence="10 11" key="1">
    <citation type="submission" date="2015-04" db="EMBL/GenBank/DDBJ databases">
        <title>Taxonomic description and genome sequence of Bacillus campisalis sp. nov., a novel member of the genus Bacillus isolated from solar saltern.</title>
        <authorList>
            <person name="Mathan Kumar R."/>
            <person name="Kaur G."/>
            <person name="Kumar A."/>
            <person name="Singh N.K."/>
            <person name="Kaur N."/>
            <person name="Kumar N."/>
            <person name="Mayilraj S."/>
        </authorList>
    </citation>
    <scope>NUCLEOTIDE SEQUENCE [LARGE SCALE GENOMIC DNA]</scope>
    <source>
        <strain evidence="10 11">SA2-6</strain>
    </source>
</reference>
<keyword evidence="7 8" id="KW-0472">Membrane</keyword>
<feature type="transmembrane region" description="Helical" evidence="8">
    <location>
        <begin position="109"/>
        <end position="126"/>
    </location>
</feature>
<evidence type="ECO:0000259" key="9">
    <source>
        <dbReference type="Pfam" id="PF00892"/>
    </source>
</evidence>
<evidence type="ECO:0000313" key="10">
    <source>
        <dbReference type="EMBL" id="KKK38371.1"/>
    </source>
</evidence>
<evidence type="ECO:0000256" key="4">
    <source>
        <dbReference type="ARBA" id="ARBA00022475"/>
    </source>
</evidence>
<evidence type="ECO:0000256" key="3">
    <source>
        <dbReference type="ARBA" id="ARBA00022448"/>
    </source>
</evidence>
<dbReference type="Pfam" id="PF00892">
    <property type="entry name" value="EamA"/>
    <property type="match status" value="2"/>
</dbReference>
<proteinExistence type="inferred from homology"/>
<keyword evidence="11" id="KW-1185">Reference proteome</keyword>
<keyword evidence="5 8" id="KW-0812">Transmembrane</keyword>
<dbReference type="PATRIC" id="fig|1408103.3.peg.2084"/>
<evidence type="ECO:0000256" key="5">
    <source>
        <dbReference type="ARBA" id="ARBA00022692"/>
    </source>
</evidence>
<dbReference type="PANTHER" id="PTHR22911:SF137">
    <property type="entry name" value="SOLUTE CARRIER FAMILY 35 MEMBER G2-RELATED"/>
    <property type="match status" value="1"/>
</dbReference>
<feature type="transmembrane region" description="Helical" evidence="8">
    <location>
        <begin position="215"/>
        <end position="235"/>
    </location>
</feature>
<keyword evidence="6 8" id="KW-1133">Transmembrane helix</keyword>
<comment type="similarity">
    <text evidence="2">Belongs to the EamA transporter family.</text>
</comment>
<protein>
    <submittedName>
        <fullName evidence="10">Transporter</fullName>
    </submittedName>
</protein>
<dbReference type="Proteomes" id="UP000034166">
    <property type="component" value="Unassembled WGS sequence"/>
</dbReference>
<dbReference type="GO" id="GO:0005886">
    <property type="term" value="C:plasma membrane"/>
    <property type="evidence" value="ECO:0007669"/>
    <property type="project" value="UniProtKB-SubCell"/>
</dbReference>
<organism evidence="10 11">
    <name type="scientific">Mesobacillus campisalis</name>
    <dbReference type="NCBI Taxonomy" id="1408103"/>
    <lineage>
        <taxon>Bacteria</taxon>
        <taxon>Bacillati</taxon>
        <taxon>Bacillota</taxon>
        <taxon>Bacilli</taxon>
        <taxon>Bacillales</taxon>
        <taxon>Bacillaceae</taxon>
        <taxon>Mesobacillus</taxon>
    </lineage>
</organism>
<feature type="transmembrane region" description="Helical" evidence="8">
    <location>
        <begin position="273"/>
        <end position="291"/>
    </location>
</feature>
<accession>A0A0M2SXF0</accession>
<name>A0A0M2SXF0_9BACI</name>
<evidence type="ECO:0000256" key="8">
    <source>
        <dbReference type="SAM" id="Phobius"/>
    </source>
</evidence>
<evidence type="ECO:0000256" key="6">
    <source>
        <dbReference type="ARBA" id="ARBA00022989"/>
    </source>
</evidence>
<dbReference type="InterPro" id="IPR004626">
    <property type="entry name" value="RarD"/>
</dbReference>
<feature type="transmembrane region" description="Helical" evidence="8">
    <location>
        <begin position="247"/>
        <end position="267"/>
    </location>
</feature>
<gene>
    <name evidence="10" type="ORF">WQ57_09280</name>
</gene>
<feature type="transmembrane region" description="Helical" evidence="8">
    <location>
        <begin position="40"/>
        <end position="57"/>
    </location>
</feature>
<feature type="domain" description="EamA" evidence="9">
    <location>
        <begin position="158"/>
        <end position="287"/>
    </location>
</feature>
<feature type="transmembrane region" description="Helical" evidence="8">
    <location>
        <begin position="155"/>
        <end position="172"/>
    </location>
</feature>
<evidence type="ECO:0000256" key="7">
    <source>
        <dbReference type="ARBA" id="ARBA00023136"/>
    </source>
</evidence>
<dbReference type="SUPFAM" id="SSF103481">
    <property type="entry name" value="Multidrug resistance efflux transporter EmrE"/>
    <property type="match status" value="2"/>
</dbReference>
<sequence length="310" mass="34087">MANRTEQQDGILYAAFSYILWGILPVYWKFLDHVKAEEILANRVAWSFAFMIGILLVSKKWTLFAGSIRGFAQNKRQMLALGAAAILISINWFVYIWSVNSGQMVEASLGYYINPLVSVLLGVVFFKEKLSGAQVLSFSLAAAGVLIMTVSYGSFPWIAMTLAVSFGLYGMAKKWIRMDSEVGLALETMVVTPLALIYMAVLFTEGSSTLLSGSLSTSLLLAGSGAATAVPLLFFAKGAQRIPLSTLGFLQYIAPTLTLILGVFIYGEHFSKTDLLAFTFIWGALTIYSLSRTKLAASIEWKWRKEKTQA</sequence>
<keyword evidence="4" id="KW-1003">Cell membrane</keyword>